<evidence type="ECO:0000313" key="3">
    <source>
        <dbReference type="Proteomes" id="UP000323142"/>
    </source>
</evidence>
<dbReference type="AlphaFoldDB" id="A0A5B2VG54"/>
<evidence type="ECO:0008006" key="4">
    <source>
        <dbReference type="Google" id="ProtNLM"/>
    </source>
</evidence>
<organism evidence="2 3">
    <name type="scientific">Salinarimonas soli</name>
    <dbReference type="NCBI Taxonomy" id="1638099"/>
    <lineage>
        <taxon>Bacteria</taxon>
        <taxon>Pseudomonadati</taxon>
        <taxon>Pseudomonadota</taxon>
        <taxon>Alphaproteobacteria</taxon>
        <taxon>Hyphomicrobiales</taxon>
        <taxon>Salinarimonadaceae</taxon>
        <taxon>Salinarimonas</taxon>
    </lineage>
</organism>
<dbReference type="Pfam" id="PF09694">
    <property type="entry name" value="Gcw_chp"/>
    <property type="match status" value="1"/>
</dbReference>
<gene>
    <name evidence="2" type="ORF">F0L46_09920</name>
</gene>
<dbReference type="EMBL" id="VUOA01000019">
    <property type="protein sequence ID" value="KAA2237309.1"/>
    <property type="molecule type" value="Genomic_DNA"/>
</dbReference>
<sequence>MPVSFKTTRLPTLLCAAALASAAGLAPALAADVPATPVAVVPVAVAPAASMFDVAFGAKLLSDYNFRGISQTDRKPGVAGYVEFQAFENFVYAGIAGYSVDLATKPDAEIDLTVGIRPKLGPFTFDFGVIQYWYPNERRLVDATGLALTPGNTDFTELAAKVSYSYEDKIILGANIFHAWDWLGSGATGTYASGTAKWNLPFLEGLAVSGELGHYWLGTVSPYLGGINLPDYFYWNAGVSYTYKNVTLDLRYHDTDLSKSECFLLTADPRGFSSGSGRSRWCSQTFIASLSVDLTASALGVFAPR</sequence>
<feature type="signal peptide" evidence="1">
    <location>
        <begin position="1"/>
        <end position="30"/>
    </location>
</feature>
<dbReference type="RefSeq" id="WP_149816994.1">
    <property type="nucleotide sequence ID" value="NZ_VUOA01000019.1"/>
</dbReference>
<keyword evidence="3" id="KW-1185">Reference proteome</keyword>
<dbReference type="Proteomes" id="UP000323142">
    <property type="component" value="Unassembled WGS sequence"/>
</dbReference>
<name>A0A5B2VG54_9HYPH</name>
<evidence type="ECO:0000256" key="1">
    <source>
        <dbReference type="SAM" id="SignalP"/>
    </source>
</evidence>
<reference evidence="2 3" key="2">
    <citation type="submission" date="2019-09" db="EMBL/GenBank/DDBJ databases">
        <authorList>
            <person name="Jin C."/>
        </authorList>
    </citation>
    <scope>NUCLEOTIDE SEQUENCE [LARGE SCALE GENOMIC DNA]</scope>
    <source>
        <strain evidence="2 3">BN140002</strain>
    </source>
</reference>
<feature type="chain" id="PRO_5022741519" description="Porin" evidence="1">
    <location>
        <begin position="31"/>
        <end position="305"/>
    </location>
</feature>
<dbReference type="NCBIfam" id="TIGR02001">
    <property type="entry name" value="gcw_chp"/>
    <property type="match status" value="1"/>
</dbReference>
<evidence type="ECO:0000313" key="2">
    <source>
        <dbReference type="EMBL" id="KAA2237309.1"/>
    </source>
</evidence>
<protein>
    <recommendedName>
        <fullName evidence="4">Porin</fullName>
    </recommendedName>
</protein>
<dbReference type="InterPro" id="IPR010239">
    <property type="entry name" value="CHP02001"/>
</dbReference>
<reference evidence="2 3" key="1">
    <citation type="submission" date="2019-09" db="EMBL/GenBank/DDBJ databases">
        <title>Salinarimonas rosea gen. nov., sp. nov., a new member of the a-2 subgroup of the Proteobacteria.</title>
        <authorList>
            <person name="Liu J."/>
        </authorList>
    </citation>
    <scope>NUCLEOTIDE SEQUENCE [LARGE SCALE GENOMIC DNA]</scope>
    <source>
        <strain evidence="2 3">BN140002</strain>
    </source>
</reference>
<keyword evidence="1" id="KW-0732">Signal</keyword>
<accession>A0A5B2VG54</accession>
<comment type="caution">
    <text evidence="2">The sequence shown here is derived from an EMBL/GenBank/DDBJ whole genome shotgun (WGS) entry which is preliminary data.</text>
</comment>
<dbReference type="OrthoDB" id="9793561at2"/>
<proteinExistence type="predicted"/>